<comment type="caution">
    <text evidence="2">The sequence shown here is derived from an EMBL/GenBank/DDBJ whole genome shotgun (WGS) entry which is preliminary data.</text>
</comment>
<feature type="region of interest" description="Disordered" evidence="1">
    <location>
        <begin position="142"/>
        <end position="200"/>
    </location>
</feature>
<evidence type="ECO:0000256" key="1">
    <source>
        <dbReference type="SAM" id="MobiDB-lite"/>
    </source>
</evidence>
<accession>A0AAI9N4K1</accession>
<gene>
    <name evidence="2" type="ORF">HFRIS_005973</name>
</gene>
<feature type="region of interest" description="Disordered" evidence="1">
    <location>
        <begin position="99"/>
        <end position="121"/>
    </location>
</feature>
<evidence type="ECO:0000313" key="3">
    <source>
        <dbReference type="Proteomes" id="UP000006772"/>
    </source>
</evidence>
<organism evidence="2 3">
    <name type="scientific">Herbaspirillum frisingense GSF30</name>
    <dbReference type="NCBI Taxonomy" id="864073"/>
    <lineage>
        <taxon>Bacteria</taxon>
        <taxon>Pseudomonadati</taxon>
        <taxon>Pseudomonadota</taxon>
        <taxon>Betaproteobacteria</taxon>
        <taxon>Burkholderiales</taxon>
        <taxon>Oxalobacteraceae</taxon>
        <taxon>Herbaspirillum</taxon>
    </lineage>
</organism>
<name>A0AAI9N4K1_9BURK</name>
<sequence>MQETLLALAVAGAQRQYLGEGLAALLAGQARLQFAEVFADGGFTLVDAGDFLDQFLVVVQQQQVAHGAGILADVQEHVIGQQDLRVAVFDDLARALVQRGQAGDGQSRDPGQQRQYQSEAQSKTGAQFEICNHEAFSATQECRGDDVMMPTGNEFGLDKKMAEKATSSAQGTTKSQPAPGSGYARQDYSQKVMPAIQRWP</sequence>
<feature type="compositionally biased region" description="Polar residues" evidence="1">
    <location>
        <begin position="109"/>
        <end position="121"/>
    </location>
</feature>
<dbReference type="Proteomes" id="UP000006772">
    <property type="component" value="Unassembled WGS sequence"/>
</dbReference>
<evidence type="ECO:0000313" key="2">
    <source>
        <dbReference type="EMBL" id="EOA05616.1"/>
    </source>
</evidence>
<reference evidence="2 3" key="1">
    <citation type="journal article" date="2013" name="Front. Microbiol.">
        <title>The genome of the endophytic bacterium H. frisingense GSF30(T) identifies diverse strategies in the Herbaspirillum genus to interact with plants.</title>
        <authorList>
            <person name="Straub D."/>
            <person name="Rothballer M."/>
            <person name="Hartmann A."/>
            <person name="Ludewig U."/>
        </authorList>
    </citation>
    <scope>NUCLEOTIDE SEQUENCE [LARGE SCALE GENOMIC DNA]</scope>
    <source>
        <strain evidence="2 3">GSF30</strain>
    </source>
</reference>
<proteinExistence type="predicted"/>
<dbReference type="EMBL" id="AEEC02000006">
    <property type="protein sequence ID" value="EOA05616.1"/>
    <property type="molecule type" value="Genomic_DNA"/>
</dbReference>
<feature type="compositionally biased region" description="Polar residues" evidence="1">
    <location>
        <begin position="165"/>
        <end position="178"/>
    </location>
</feature>
<dbReference type="AlphaFoldDB" id="A0AAI9N4K1"/>
<protein>
    <submittedName>
        <fullName evidence="2">Uncharacterized protein</fullName>
    </submittedName>
</protein>